<dbReference type="Proteomes" id="UP000023795">
    <property type="component" value="Unassembled WGS sequence"/>
</dbReference>
<evidence type="ECO:0000256" key="6">
    <source>
        <dbReference type="HAMAP-Rule" id="MF_01894"/>
    </source>
</evidence>
<evidence type="ECO:0000256" key="4">
    <source>
        <dbReference type="ARBA" id="ARBA00023054"/>
    </source>
</evidence>
<evidence type="ECO:0000256" key="2">
    <source>
        <dbReference type="ARBA" id="ARBA00022741"/>
    </source>
</evidence>
<keyword evidence="2 6" id="KW-0547">Nucleotide-binding</keyword>
<feature type="coiled-coil region" evidence="6">
    <location>
        <begin position="1034"/>
        <end position="1096"/>
    </location>
</feature>
<comment type="similarity">
    <text evidence="6">Belongs to the SMC family.</text>
</comment>
<evidence type="ECO:0000313" key="9">
    <source>
        <dbReference type="Proteomes" id="UP000023795"/>
    </source>
</evidence>
<feature type="binding site" evidence="6">
    <location>
        <begin position="32"/>
        <end position="39"/>
    </location>
    <ligand>
        <name>ATP</name>
        <dbReference type="ChEBI" id="CHEBI:30616"/>
    </ligand>
</feature>
<feature type="coiled-coil region" evidence="6">
    <location>
        <begin position="247"/>
        <end position="351"/>
    </location>
</feature>
<dbReference type="InterPro" id="IPR027417">
    <property type="entry name" value="P-loop_NTPase"/>
</dbReference>
<dbReference type="GO" id="GO:0003677">
    <property type="term" value="F:DNA binding"/>
    <property type="evidence" value="ECO:0007669"/>
    <property type="project" value="UniProtKB-UniRule"/>
</dbReference>
<feature type="coiled-coil region" evidence="6">
    <location>
        <begin position="387"/>
        <end position="435"/>
    </location>
</feature>
<dbReference type="CDD" id="cd03278">
    <property type="entry name" value="ABC_SMC_barmotin"/>
    <property type="match status" value="1"/>
</dbReference>
<dbReference type="GO" id="GO:0030261">
    <property type="term" value="P:chromosome condensation"/>
    <property type="evidence" value="ECO:0007669"/>
    <property type="project" value="InterPro"/>
</dbReference>
<reference evidence="8 9" key="1">
    <citation type="journal article" date="2013" name="Genome Announc.">
        <title>Genome Sequence of Moraxella macacae 0408225, a Novel Bacterial Species Isolated from a Cynomolgus Macaque with Epistaxis.</title>
        <authorList>
            <person name="Ladner J.T."/>
            <person name="Whitehouse C.A."/>
            <person name="Koroleva G.I."/>
            <person name="Palacios G.F."/>
        </authorList>
    </citation>
    <scope>NUCLEOTIDE SEQUENCE [LARGE SCALE GENOMIC DNA]</scope>
    <source>
        <strain evidence="8 9">0408225</strain>
    </source>
</reference>
<dbReference type="STRING" id="1230338.MOMA_00310"/>
<dbReference type="HAMAP" id="MF_01894">
    <property type="entry name" value="Smc_prok"/>
    <property type="match status" value="1"/>
</dbReference>
<evidence type="ECO:0000256" key="5">
    <source>
        <dbReference type="ARBA" id="ARBA00023125"/>
    </source>
</evidence>
<dbReference type="PATRIC" id="fig|1230338.3.peg.60"/>
<evidence type="ECO:0000256" key="1">
    <source>
        <dbReference type="ARBA" id="ARBA00022490"/>
    </source>
</evidence>
<dbReference type="GO" id="GO:0005737">
    <property type="term" value="C:cytoplasm"/>
    <property type="evidence" value="ECO:0007669"/>
    <property type="project" value="UniProtKB-SubCell"/>
</dbReference>
<name>L2F8K9_9GAMM</name>
<gene>
    <name evidence="6" type="primary">smc</name>
    <name evidence="8" type="ORF">MOMA_00310</name>
</gene>
<dbReference type="GO" id="GO:0005524">
    <property type="term" value="F:ATP binding"/>
    <property type="evidence" value="ECO:0007669"/>
    <property type="project" value="UniProtKB-UniRule"/>
</dbReference>
<accession>L2F8K9</accession>
<dbReference type="Gene3D" id="3.40.50.300">
    <property type="entry name" value="P-loop containing nucleotide triphosphate hydrolases"/>
    <property type="match status" value="2"/>
</dbReference>
<proteinExistence type="inferred from homology"/>
<dbReference type="InterPro" id="IPR024704">
    <property type="entry name" value="SMC"/>
</dbReference>
<feature type="domain" description="RecF/RecN/SMC N-terminal" evidence="7">
    <location>
        <begin position="527"/>
        <end position="1237"/>
    </location>
</feature>
<dbReference type="InterPro" id="IPR003395">
    <property type="entry name" value="RecF/RecN/SMC_N"/>
</dbReference>
<protein>
    <recommendedName>
        <fullName evidence="6">Chromosome partition protein Smc</fullName>
    </recommendedName>
</protein>
<dbReference type="RefSeq" id="WP_009501184.1">
    <property type="nucleotide sequence ID" value="NZ_ANIN01000001.1"/>
</dbReference>
<feature type="domain" description="RecF/RecN/SMC N-terminal" evidence="7">
    <location>
        <begin position="3"/>
        <end position="145"/>
    </location>
</feature>
<keyword evidence="1 6" id="KW-0963">Cytoplasm</keyword>
<dbReference type="InterPro" id="IPR011890">
    <property type="entry name" value="SMC_prok"/>
</dbReference>
<dbReference type="SUPFAM" id="SSF52540">
    <property type="entry name" value="P-loop containing nucleoside triphosphate hydrolases"/>
    <property type="match status" value="2"/>
</dbReference>
<dbReference type="GO" id="GO:0006260">
    <property type="term" value="P:DNA replication"/>
    <property type="evidence" value="ECO:0007669"/>
    <property type="project" value="UniProtKB-UniRule"/>
</dbReference>
<dbReference type="GO" id="GO:0016887">
    <property type="term" value="F:ATP hydrolysis activity"/>
    <property type="evidence" value="ECO:0007669"/>
    <property type="project" value="InterPro"/>
</dbReference>
<dbReference type="OrthoDB" id="9808768at2"/>
<comment type="subunit">
    <text evidence="6">Homodimer.</text>
</comment>
<keyword evidence="9" id="KW-1185">Reference proteome</keyword>
<feature type="coiled-coil region" evidence="6">
    <location>
        <begin position="180"/>
        <end position="221"/>
    </location>
</feature>
<comment type="caution">
    <text evidence="8">The sequence shown here is derived from an EMBL/GenBank/DDBJ whole genome shotgun (WGS) entry which is preliminary data.</text>
</comment>
<dbReference type="PIRSF" id="PIRSF005719">
    <property type="entry name" value="SMC"/>
    <property type="match status" value="1"/>
</dbReference>
<dbReference type="GO" id="GO:0007062">
    <property type="term" value="P:sister chromatid cohesion"/>
    <property type="evidence" value="ECO:0007669"/>
    <property type="project" value="InterPro"/>
</dbReference>
<evidence type="ECO:0000313" key="8">
    <source>
        <dbReference type="EMBL" id="ELA08808.1"/>
    </source>
</evidence>
<keyword evidence="3 6" id="KW-0067">ATP-binding</keyword>
<dbReference type="PANTHER" id="PTHR43977">
    <property type="entry name" value="STRUCTURAL MAINTENANCE OF CHROMOSOMES PROTEIN 3"/>
    <property type="match status" value="1"/>
</dbReference>
<comment type="function">
    <text evidence="6">Required for chromosome condensation and partitioning.</text>
</comment>
<dbReference type="EMBL" id="ANIN01000001">
    <property type="protein sequence ID" value="ELA08808.1"/>
    <property type="molecule type" value="Genomic_DNA"/>
</dbReference>
<comment type="domain">
    <text evidence="6">Contains large globular domains required for ATP hydrolysis at each terminus and a third globular domain forming a flexible hinge near the middle of the molecule. These domains are separated by coiled-coil structures.</text>
</comment>
<feature type="coiled-coil region" evidence="6">
    <location>
        <begin position="946"/>
        <end position="987"/>
    </location>
</feature>
<feature type="coiled-coil region" evidence="6">
    <location>
        <begin position="771"/>
        <end position="805"/>
    </location>
</feature>
<keyword evidence="5 6" id="KW-0238">DNA-binding</keyword>
<sequence length="1258" mass="144539">MRLKQLKLAGFKSFANPTTFHFKHNITAIVGPNGCGKSNVIDAIRWVLGESSAKQLRGGAMSDVIFAGTQQKSAKSLASVELIFENTQGDALHQTYAKSGIQHSLNLYHELSVRRQMSREGKSDYFINGTKVRRRDVVDVFLGTGLGARSYAVIEQGMIGRIIEANALQLREFIEEASGVSRYQHRREETQKQLDHANDNLNRLNDMTGELTAQQKRLEKQATIAKQAHLYQQQIDEINTQLLINEAVQVSKQHQNLHNQQQDLKQKIAEAQNAVNQLTEQDKQLQQKIYEQQLAKQEQQNLCQNYWQKHHEAQSLYQQQQNLLNQQQAKIDELTKTEQNLTAQLNQISSEQHANAKHLQTLPNKLMALQTTIEQKQQVWQQTERQRQIITGEISQLQQQKQEYEKQLAIVENLLKTAQQQAQKLTLHQQQHQKNQAIFEQKQQDHVAKHAKFDDNQITVLTEKIHQLENIILDRQQQITDQADTLESLDRQHHKALQQQEQWQTEQKTLQKLVDDYDQFLQKIAQNQHKINQKTPTNLDLHLLLTKINLSSRGKLFSKQLDKCLAILTQWLVLTPVLSEKQNLFDFSVLFGKKAVLFDAFFTNQLTQLQHKTSLKTETVPKTDPPKTEQRLENQHWICLSALLITPDLPIFSHVWLLKQPLCQQDFIDNHDVLLSLIHQLPHFLPSDWLLIFGEHDEILLLNSHLCLDLHALVWGLGSGEKNHAKPTPIPAMSQYFSQQQRIEALQDLIDKQRPICERLANQVQVEAIALQEWQAQDQASRNELLQLNQQKQQLSHDRLQYQHEISQLQTHERHLAQELDRLTGEQTQISQTIQNHQADAERIRQQLAEIQPRLNQKIQVQETLDQELADQHAKQKSYENQYHELSLALNKAELQQQHQLQIQQKLHHQQQHEQQQLQTLIQSFTQLQQELPTFVEQVDKCQQRLAQSTSVLEEIDAKLVELEQQKINEQHKFQAKQQQLQNLQQQGYDKQTELALINQRSEQISQQMLNQGVAMPTQEQALQNQVLLSVNDVDVKRRALRQLQQNLQQLGAVNHAALAELDTITQRLSPLSEQINDLTASIDKLREAIRQIDSQTKQLFMNMLNQVNVDLNQLFVQVFGGGQASLVLVDDSWQSGLELMAKPKGKKNSRLALLSGGEKTLTALSLVFAIFKQQPAPFCVLDEVDAPLDDANVARFTSLIGELAKDVQFIFISHNKLAMQAADELKGVTMPTAGVSRLVSVDMNEVAAYLESDKAVQ</sequence>
<comment type="subcellular location">
    <subcellularLocation>
        <location evidence="6">Cytoplasm</location>
    </subcellularLocation>
</comment>
<organism evidence="8 9">
    <name type="scientific">Moraxella macacae 0408225</name>
    <dbReference type="NCBI Taxonomy" id="1230338"/>
    <lineage>
        <taxon>Bacteria</taxon>
        <taxon>Pseudomonadati</taxon>
        <taxon>Pseudomonadota</taxon>
        <taxon>Gammaproteobacteria</taxon>
        <taxon>Moraxellales</taxon>
        <taxon>Moraxellaceae</taxon>
        <taxon>Moraxella</taxon>
    </lineage>
</organism>
<dbReference type="GO" id="GO:0007059">
    <property type="term" value="P:chromosome segregation"/>
    <property type="evidence" value="ECO:0007669"/>
    <property type="project" value="UniProtKB-UniRule"/>
</dbReference>
<evidence type="ECO:0000256" key="3">
    <source>
        <dbReference type="ARBA" id="ARBA00022840"/>
    </source>
</evidence>
<keyword evidence="4 6" id="KW-0175">Coiled coil</keyword>
<dbReference type="AlphaFoldDB" id="L2F8K9"/>
<dbReference type="eggNOG" id="COG1196">
    <property type="taxonomic scope" value="Bacteria"/>
</dbReference>
<evidence type="ECO:0000259" key="7">
    <source>
        <dbReference type="Pfam" id="PF02463"/>
    </source>
</evidence>
<dbReference type="Pfam" id="PF02463">
    <property type="entry name" value="SMC_N"/>
    <property type="match status" value="2"/>
</dbReference>